<reference evidence="2" key="1">
    <citation type="submission" date="2019-08" db="EMBL/GenBank/DDBJ databases">
        <title>The improved chromosome-level genome for the pearl oyster Pinctada fucata martensii using PacBio sequencing and Hi-C.</title>
        <authorList>
            <person name="Zheng Z."/>
        </authorList>
    </citation>
    <scope>NUCLEOTIDE SEQUENCE</scope>
    <source>
        <strain evidence="2">ZZ-2019</strain>
        <tissue evidence="2">Adductor muscle</tissue>
    </source>
</reference>
<feature type="compositionally biased region" description="Basic and acidic residues" evidence="1">
    <location>
        <begin position="73"/>
        <end position="94"/>
    </location>
</feature>
<evidence type="ECO:0000256" key="1">
    <source>
        <dbReference type="SAM" id="MobiDB-lite"/>
    </source>
</evidence>
<comment type="caution">
    <text evidence="2">The sequence shown here is derived from an EMBL/GenBank/DDBJ whole genome shotgun (WGS) entry which is preliminary data.</text>
</comment>
<feature type="region of interest" description="Disordered" evidence="1">
    <location>
        <begin position="1"/>
        <end position="119"/>
    </location>
</feature>
<evidence type="ECO:0000313" key="2">
    <source>
        <dbReference type="EMBL" id="KAK3090161.1"/>
    </source>
</evidence>
<sequence length="134" mass="15009">MNEKQTKIKTSNKNNDSVDVVDISKGRGNSNEDANGASPRKASLDSSPPKPKVHDSKVDSKRNVMKNGTSAKSRKEELEEYRSSYRSKPRERPPRYSHLGSRGHNYPPTGFKTEPSKPGIKCRSCESVIPYMSR</sequence>
<evidence type="ECO:0000313" key="3">
    <source>
        <dbReference type="Proteomes" id="UP001186944"/>
    </source>
</evidence>
<organism evidence="2 3">
    <name type="scientific">Pinctada imbricata</name>
    <name type="common">Atlantic pearl-oyster</name>
    <name type="synonym">Pinctada martensii</name>
    <dbReference type="NCBI Taxonomy" id="66713"/>
    <lineage>
        <taxon>Eukaryota</taxon>
        <taxon>Metazoa</taxon>
        <taxon>Spiralia</taxon>
        <taxon>Lophotrochozoa</taxon>
        <taxon>Mollusca</taxon>
        <taxon>Bivalvia</taxon>
        <taxon>Autobranchia</taxon>
        <taxon>Pteriomorphia</taxon>
        <taxon>Pterioida</taxon>
        <taxon>Pterioidea</taxon>
        <taxon>Pteriidae</taxon>
        <taxon>Pinctada</taxon>
    </lineage>
</organism>
<name>A0AA89BQE3_PINIB</name>
<dbReference type="EMBL" id="VSWD01000010">
    <property type="protein sequence ID" value="KAK3090161.1"/>
    <property type="molecule type" value="Genomic_DNA"/>
</dbReference>
<gene>
    <name evidence="2" type="ORF">FSP39_009598</name>
</gene>
<keyword evidence="3" id="KW-1185">Reference proteome</keyword>
<feature type="compositionally biased region" description="Polar residues" evidence="1">
    <location>
        <begin position="8"/>
        <end position="17"/>
    </location>
</feature>
<dbReference type="AlphaFoldDB" id="A0AA89BQE3"/>
<dbReference type="Proteomes" id="UP001186944">
    <property type="component" value="Unassembled WGS sequence"/>
</dbReference>
<accession>A0AA89BQE3</accession>
<protein>
    <submittedName>
        <fullName evidence="2">Uncharacterized protein</fullName>
    </submittedName>
</protein>
<feature type="compositionally biased region" description="Basic and acidic residues" evidence="1">
    <location>
        <begin position="52"/>
        <end position="62"/>
    </location>
</feature>
<proteinExistence type="predicted"/>